<keyword evidence="3" id="KW-1185">Reference proteome</keyword>
<evidence type="ECO:0000256" key="1">
    <source>
        <dbReference type="SAM" id="SignalP"/>
    </source>
</evidence>
<evidence type="ECO:0000313" key="3">
    <source>
        <dbReference type="Proteomes" id="UP000311382"/>
    </source>
</evidence>
<accession>A0A5C5FNT1</accession>
<evidence type="ECO:0000313" key="2">
    <source>
        <dbReference type="EMBL" id="TNY17982.1"/>
    </source>
</evidence>
<feature type="signal peptide" evidence="1">
    <location>
        <begin position="1"/>
        <end position="18"/>
    </location>
</feature>
<proteinExistence type="predicted"/>
<name>A0A5C5FNT1_9BASI</name>
<comment type="caution">
    <text evidence="2">The sequence shown here is derived from an EMBL/GenBank/DDBJ whole genome shotgun (WGS) entry which is preliminary data.</text>
</comment>
<dbReference type="OrthoDB" id="3353671at2759"/>
<feature type="chain" id="PRO_5022986842" evidence="1">
    <location>
        <begin position="19"/>
        <end position="134"/>
    </location>
</feature>
<sequence>MRFPLVALLALAAPAVFAAGIQDRAADLAGQVQDQLTFAADEVSDNVRGAAAAVQDKATEVYDRFDGPCPDLLVRCIKKDDDGDKIIGDIGKQGYKHEGGLKCVQRHATKNKAECNAKYPIDCATKCEAVGSPL</sequence>
<reference evidence="2 3" key="1">
    <citation type="submission" date="2019-03" db="EMBL/GenBank/DDBJ databases">
        <title>Rhodosporidium diobovatum UCD-FST 08-225 genome sequencing, assembly, and annotation.</title>
        <authorList>
            <person name="Fakankun I.U."/>
            <person name="Fristensky B."/>
            <person name="Levin D.B."/>
        </authorList>
    </citation>
    <scope>NUCLEOTIDE SEQUENCE [LARGE SCALE GENOMIC DNA]</scope>
    <source>
        <strain evidence="2 3">UCD-FST 08-225</strain>
    </source>
</reference>
<dbReference type="Proteomes" id="UP000311382">
    <property type="component" value="Unassembled WGS sequence"/>
</dbReference>
<dbReference type="AlphaFoldDB" id="A0A5C5FNT1"/>
<organism evidence="2 3">
    <name type="scientific">Rhodotorula diobovata</name>
    <dbReference type="NCBI Taxonomy" id="5288"/>
    <lineage>
        <taxon>Eukaryota</taxon>
        <taxon>Fungi</taxon>
        <taxon>Dikarya</taxon>
        <taxon>Basidiomycota</taxon>
        <taxon>Pucciniomycotina</taxon>
        <taxon>Microbotryomycetes</taxon>
        <taxon>Sporidiobolales</taxon>
        <taxon>Sporidiobolaceae</taxon>
        <taxon>Rhodotorula</taxon>
    </lineage>
</organism>
<dbReference type="EMBL" id="SOZI01000163">
    <property type="protein sequence ID" value="TNY17982.1"/>
    <property type="molecule type" value="Genomic_DNA"/>
</dbReference>
<gene>
    <name evidence="2" type="ORF">DMC30DRAFT_419264</name>
</gene>
<protein>
    <submittedName>
        <fullName evidence="2">Uncharacterized protein</fullName>
    </submittedName>
</protein>
<keyword evidence="1" id="KW-0732">Signal</keyword>